<keyword evidence="5" id="KW-0411">Iron-sulfur</keyword>
<dbReference type="Gene3D" id="3.40.50.280">
    <property type="entry name" value="Cobalamin-binding domain"/>
    <property type="match status" value="1"/>
</dbReference>
<dbReference type="GO" id="GO:0003824">
    <property type="term" value="F:catalytic activity"/>
    <property type="evidence" value="ECO:0007669"/>
    <property type="project" value="InterPro"/>
</dbReference>
<dbReference type="InterPro" id="IPR051198">
    <property type="entry name" value="BchE-like"/>
</dbReference>
<evidence type="ECO:0000256" key="5">
    <source>
        <dbReference type="ARBA" id="ARBA00023014"/>
    </source>
</evidence>
<comment type="cofactor">
    <cofactor evidence="1">
        <name>[4Fe-4S] cluster</name>
        <dbReference type="ChEBI" id="CHEBI:49883"/>
    </cofactor>
</comment>
<dbReference type="PATRIC" id="fig|394096.3.peg.6005"/>
<keyword evidence="4" id="KW-0408">Iron</keyword>
<dbReference type="InterPro" id="IPR007197">
    <property type="entry name" value="rSAM"/>
</dbReference>
<dbReference type="InterPro" id="IPR023984">
    <property type="entry name" value="rSAM_ocin_1"/>
</dbReference>
<dbReference type="InterPro" id="IPR058240">
    <property type="entry name" value="rSAM_sf"/>
</dbReference>
<name>A0A085WAD7_9BACT</name>
<dbReference type="PROSITE" id="PS51332">
    <property type="entry name" value="B12_BINDING"/>
    <property type="match status" value="1"/>
</dbReference>
<dbReference type="SMART" id="SM00729">
    <property type="entry name" value="Elp3"/>
    <property type="match status" value="1"/>
</dbReference>
<dbReference type="InterPro" id="IPR006158">
    <property type="entry name" value="Cobalamin-bd"/>
</dbReference>
<dbReference type="NCBIfam" id="TIGR03975">
    <property type="entry name" value="rSAM_ocin_1"/>
    <property type="match status" value="1"/>
</dbReference>
<dbReference type="OrthoDB" id="9801424at2"/>
<dbReference type="Gene3D" id="3.80.30.20">
    <property type="entry name" value="tm_1862 like domain"/>
    <property type="match status" value="1"/>
</dbReference>
<comment type="caution">
    <text evidence="7">The sequence shown here is derived from an EMBL/GenBank/DDBJ whole genome shotgun (WGS) entry which is preliminary data.</text>
</comment>
<keyword evidence="8" id="KW-1185">Reference proteome</keyword>
<evidence type="ECO:0000256" key="3">
    <source>
        <dbReference type="ARBA" id="ARBA00022723"/>
    </source>
</evidence>
<dbReference type="SFLD" id="SFLDG01082">
    <property type="entry name" value="B12-binding_domain_containing"/>
    <property type="match status" value="1"/>
</dbReference>
<dbReference type="PANTHER" id="PTHR43409">
    <property type="entry name" value="ANAEROBIC MAGNESIUM-PROTOPORPHYRIN IX MONOMETHYL ESTER CYCLASE-RELATED"/>
    <property type="match status" value="1"/>
</dbReference>
<dbReference type="RefSeq" id="WP_052420339.1">
    <property type="nucleotide sequence ID" value="NZ_JMCB01000013.1"/>
</dbReference>
<protein>
    <recommendedName>
        <fullName evidence="6">B12-binding domain-containing protein</fullName>
    </recommendedName>
</protein>
<gene>
    <name evidence="7" type="ORF">DB31_1668</name>
</gene>
<dbReference type="SFLD" id="SFLDS00029">
    <property type="entry name" value="Radical_SAM"/>
    <property type="match status" value="1"/>
</dbReference>
<dbReference type="SFLD" id="SFLDF00324">
    <property type="entry name" value="bacteriocin_maturation"/>
    <property type="match status" value="1"/>
</dbReference>
<keyword evidence="3" id="KW-0479">Metal-binding</keyword>
<accession>A0A085WAD7</accession>
<keyword evidence="2" id="KW-0949">S-adenosyl-L-methionine</keyword>
<dbReference type="SUPFAM" id="SSF102114">
    <property type="entry name" value="Radical SAM enzymes"/>
    <property type="match status" value="1"/>
</dbReference>
<dbReference type="GO" id="GO:0005829">
    <property type="term" value="C:cytosol"/>
    <property type="evidence" value="ECO:0007669"/>
    <property type="project" value="TreeGrafter"/>
</dbReference>
<dbReference type="InterPro" id="IPR006638">
    <property type="entry name" value="Elp3/MiaA/NifB-like_rSAM"/>
</dbReference>
<dbReference type="InterPro" id="IPR023404">
    <property type="entry name" value="rSAM_horseshoe"/>
</dbReference>
<proteinExistence type="predicted"/>
<reference evidence="7 8" key="1">
    <citation type="submission" date="2014-04" db="EMBL/GenBank/DDBJ databases">
        <title>Genome assembly of Hyalangium minutum DSM 14724.</title>
        <authorList>
            <person name="Sharma G."/>
            <person name="Subramanian S."/>
        </authorList>
    </citation>
    <scope>NUCLEOTIDE SEQUENCE [LARGE SCALE GENOMIC DNA]</scope>
    <source>
        <strain evidence="7 8">DSM 14724</strain>
    </source>
</reference>
<dbReference type="STRING" id="394096.DB31_1668"/>
<evidence type="ECO:0000259" key="6">
    <source>
        <dbReference type="PROSITE" id="PS51332"/>
    </source>
</evidence>
<sequence>MSSESLAASGPQVPVVLVNMPFGPLQTPSMGLSLLKPALKAAGIESHVFYFHLRFAQQFGVSLYTAISGNYSGVTDLTGDWLFSHALYEAKPDDTQRYLSTVMRRRRPDQELGWAELEGYIAELLIARVGISAFVDECVEAILQTGARVVGFTSVYQQNVAALAVAQRLKRRRPELLTVFGGANFEGITGREQFERFPFIDVVFSGESEQRFPWVVERLLRGERLGKLVGVLAREHLAGGPSFPGSGDTMLREMDRLPVPDFSDFFTQWAEARLEGAPKPVVPFETSRGCWWGQKQHCTFCGLNGESMAYRSKSPERALSEFIQVTEAHPGCQVVVVDNILDMKYFKSFIPALGARSNPVDIFYEVKANLTHEQVRLLRAARVMELQPGIESLSDQVLRLMRKGVTGMQNLQLMKWCKEYGINVLWSVLWGFPGEEPGEYARMTELVPLVTHLAPPIAGISILLERFSPNFNEAQARGFKNVRPAPAYSFIYDLPESALHNMAYFFSYEYEDGRNVPSYVQTLNKRIWEWKAEYSTSALYSLDKGDHLRIVDRRKVAPSPSLILQGAERWALLACDAVTSVQALKERYQEQDPLAQGWDPLETVLASLVEAKLVLTDGKHYLGLPVAVTQDPLAAPVPFMDALGEPVPSAA</sequence>
<dbReference type="GO" id="GO:0046872">
    <property type="term" value="F:metal ion binding"/>
    <property type="evidence" value="ECO:0007669"/>
    <property type="project" value="UniProtKB-KW"/>
</dbReference>
<organism evidence="7 8">
    <name type="scientific">Hyalangium minutum</name>
    <dbReference type="NCBI Taxonomy" id="394096"/>
    <lineage>
        <taxon>Bacteria</taxon>
        <taxon>Pseudomonadati</taxon>
        <taxon>Myxococcota</taxon>
        <taxon>Myxococcia</taxon>
        <taxon>Myxococcales</taxon>
        <taxon>Cystobacterineae</taxon>
        <taxon>Archangiaceae</taxon>
        <taxon>Hyalangium</taxon>
    </lineage>
</organism>
<dbReference type="PANTHER" id="PTHR43409:SF7">
    <property type="entry name" value="BLL1977 PROTEIN"/>
    <property type="match status" value="1"/>
</dbReference>
<evidence type="ECO:0000256" key="4">
    <source>
        <dbReference type="ARBA" id="ARBA00023004"/>
    </source>
</evidence>
<evidence type="ECO:0000256" key="1">
    <source>
        <dbReference type="ARBA" id="ARBA00001966"/>
    </source>
</evidence>
<dbReference type="AlphaFoldDB" id="A0A085WAD7"/>
<evidence type="ECO:0000313" key="7">
    <source>
        <dbReference type="EMBL" id="KFE64650.1"/>
    </source>
</evidence>
<dbReference type="GO" id="GO:0031419">
    <property type="term" value="F:cobalamin binding"/>
    <property type="evidence" value="ECO:0007669"/>
    <property type="project" value="InterPro"/>
</dbReference>
<dbReference type="Pfam" id="PF04055">
    <property type="entry name" value="Radical_SAM"/>
    <property type="match status" value="1"/>
</dbReference>
<dbReference type="Proteomes" id="UP000028725">
    <property type="component" value="Unassembled WGS sequence"/>
</dbReference>
<dbReference type="EMBL" id="JMCB01000013">
    <property type="protein sequence ID" value="KFE64650.1"/>
    <property type="molecule type" value="Genomic_DNA"/>
</dbReference>
<evidence type="ECO:0000313" key="8">
    <source>
        <dbReference type="Proteomes" id="UP000028725"/>
    </source>
</evidence>
<evidence type="ECO:0000256" key="2">
    <source>
        <dbReference type="ARBA" id="ARBA00022691"/>
    </source>
</evidence>
<dbReference type="GO" id="GO:0051536">
    <property type="term" value="F:iron-sulfur cluster binding"/>
    <property type="evidence" value="ECO:0007669"/>
    <property type="project" value="UniProtKB-KW"/>
</dbReference>
<feature type="domain" description="B12-binding" evidence="6">
    <location>
        <begin position="78"/>
        <end position="226"/>
    </location>
</feature>